<evidence type="ECO:0000313" key="14">
    <source>
        <dbReference type="EMBL" id="KNC55440.1"/>
    </source>
</evidence>
<keyword evidence="3" id="KW-0963">Cytoplasm</keyword>
<dbReference type="PROSITE" id="PS50082">
    <property type="entry name" value="WD_REPEATS_2"/>
    <property type="match status" value="1"/>
</dbReference>
<evidence type="ECO:0000256" key="10">
    <source>
        <dbReference type="ARBA" id="ARBA00023212"/>
    </source>
</evidence>
<evidence type="ECO:0000256" key="1">
    <source>
        <dbReference type="ARBA" id="ARBA00004430"/>
    </source>
</evidence>
<accession>A0A0L0DT49</accession>
<dbReference type="SUPFAM" id="SSF50978">
    <property type="entry name" value="WD40 repeat-like"/>
    <property type="match status" value="1"/>
</dbReference>
<dbReference type="OMA" id="WDFFYRQ"/>
<dbReference type="eggNOG" id="KOG1587">
    <property type="taxonomic scope" value="Eukaryota"/>
</dbReference>
<evidence type="ECO:0000256" key="5">
    <source>
        <dbReference type="ARBA" id="ARBA00022701"/>
    </source>
</evidence>
<evidence type="ECO:0000313" key="15">
    <source>
        <dbReference type="Proteomes" id="UP000054408"/>
    </source>
</evidence>
<evidence type="ECO:0000256" key="11">
    <source>
        <dbReference type="ARBA" id="ARBA00023273"/>
    </source>
</evidence>
<keyword evidence="5" id="KW-0493">Microtubule</keyword>
<dbReference type="InterPro" id="IPR050687">
    <property type="entry name" value="Dynein_IC"/>
</dbReference>
<dbReference type="AlphaFoldDB" id="A0A0L0DT49"/>
<comment type="similarity">
    <text evidence="2">Belongs to the dynein intermediate chain family.</text>
</comment>
<evidence type="ECO:0000256" key="3">
    <source>
        <dbReference type="ARBA" id="ARBA00022490"/>
    </source>
</evidence>
<keyword evidence="8" id="KW-0969">Cilium</keyword>
<keyword evidence="15" id="KW-1185">Reference proteome</keyword>
<keyword evidence="6" id="KW-0677">Repeat</keyword>
<dbReference type="SMART" id="SM00320">
    <property type="entry name" value="WD40"/>
    <property type="match status" value="5"/>
</dbReference>
<dbReference type="PANTHER" id="PTHR12442:SF7">
    <property type="entry name" value="DYNEIN AXONEMAL INTERMEDIATE CHAIN 2"/>
    <property type="match status" value="1"/>
</dbReference>
<sequence>MEEIAEAYTRPRRDFGRPCNFSLREAALLVDTSTGSRIEIRPEAELEEEYVVRNPVERAVERRDVMSVHEVNTEHIQTESRGVLHVEGGWPKDVNYMEAGSKERYKRKVEKDDDFVYRVKALGEQVEVAIMENNAIDIYENYFVGEEVDHSGEPPSAKTLTVFRDPAELKRTAADVAWQGDNSSKMAIAYCELQFQGMVEGTSMSSYVWDVENPTAPELEIVPSSPLWCLEYNPKDPHILLGGSQNGLIAFWDTRKGASAANSTSSVERSHRDPVYSARWIQSKSASECFSCSTDGMVHWWDIRKLGEPLDSLRLRIPKGDGTILGGVVLDYDFSMPTKYMVGTEQGVILNCNKKARNPNDKILRTFNGHHGPIYALQRNPFFPKFFLSVGDWSARIWNEDTASSIITTKYHMSYLTNAAWSPTRAGVFLTAKMDGTVDIWDYLHKQNDPTLSLQVSDYDIRALDFHGSGRFVAVGDGEGTTTLLQLSPGLSEMQNQERQTIGAMFEREQKREKMLETRARELKNQSKIQAEMVSSQLDDIAEVSEEQLRQAERAFYDAVRQAEEEQKALGGGESSVQEY</sequence>
<evidence type="ECO:0000256" key="4">
    <source>
        <dbReference type="ARBA" id="ARBA00022574"/>
    </source>
</evidence>
<evidence type="ECO:0000256" key="12">
    <source>
        <dbReference type="PROSITE-ProRule" id="PRU00221"/>
    </source>
</evidence>
<dbReference type="GO" id="GO:0036157">
    <property type="term" value="C:outer dynein arm"/>
    <property type="evidence" value="ECO:0007669"/>
    <property type="project" value="TreeGrafter"/>
</dbReference>
<dbReference type="GO" id="GO:0045504">
    <property type="term" value="F:dynein heavy chain binding"/>
    <property type="evidence" value="ECO:0007669"/>
    <property type="project" value="TreeGrafter"/>
</dbReference>
<dbReference type="Proteomes" id="UP000054408">
    <property type="component" value="Unassembled WGS sequence"/>
</dbReference>
<dbReference type="GO" id="GO:0003341">
    <property type="term" value="P:cilium movement"/>
    <property type="evidence" value="ECO:0007669"/>
    <property type="project" value="TreeGrafter"/>
</dbReference>
<keyword evidence="7" id="KW-0243">Dynein</keyword>
<keyword evidence="4 12" id="KW-0853">WD repeat</keyword>
<dbReference type="GeneID" id="25569165"/>
<gene>
    <name evidence="14" type="ORF">AMSG_11103</name>
</gene>
<dbReference type="GO" id="GO:0045503">
    <property type="term" value="F:dynein light chain binding"/>
    <property type="evidence" value="ECO:0007669"/>
    <property type="project" value="TreeGrafter"/>
</dbReference>
<feature type="coiled-coil region" evidence="13">
    <location>
        <begin position="506"/>
        <end position="555"/>
    </location>
</feature>
<dbReference type="Pfam" id="PF00400">
    <property type="entry name" value="WD40"/>
    <property type="match status" value="1"/>
</dbReference>
<dbReference type="InterPro" id="IPR036322">
    <property type="entry name" value="WD40_repeat_dom_sf"/>
</dbReference>
<comment type="subcellular location">
    <subcellularLocation>
        <location evidence="1">Cytoplasm</location>
        <location evidence="1">Cytoskeleton</location>
        <location evidence="1">Cilium axoneme</location>
    </subcellularLocation>
</comment>
<evidence type="ECO:0000256" key="13">
    <source>
        <dbReference type="SAM" id="Coils"/>
    </source>
</evidence>
<evidence type="ECO:0000256" key="8">
    <source>
        <dbReference type="ARBA" id="ARBA00023069"/>
    </source>
</evidence>
<evidence type="ECO:0000256" key="2">
    <source>
        <dbReference type="ARBA" id="ARBA00011059"/>
    </source>
</evidence>
<keyword evidence="11" id="KW-0966">Cell projection</keyword>
<dbReference type="GO" id="GO:0005874">
    <property type="term" value="C:microtubule"/>
    <property type="evidence" value="ECO:0007669"/>
    <property type="project" value="UniProtKB-KW"/>
</dbReference>
<dbReference type="RefSeq" id="XP_013752977.1">
    <property type="nucleotide sequence ID" value="XM_013897523.1"/>
</dbReference>
<keyword evidence="10" id="KW-0206">Cytoskeleton</keyword>
<dbReference type="EMBL" id="GL349501">
    <property type="protein sequence ID" value="KNC55440.1"/>
    <property type="molecule type" value="Genomic_DNA"/>
</dbReference>
<dbReference type="OrthoDB" id="366230at2759"/>
<dbReference type="InterPro" id="IPR001680">
    <property type="entry name" value="WD40_rpt"/>
</dbReference>
<keyword evidence="13" id="KW-0175">Coiled coil</keyword>
<reference evidence="14 15" key="1">
    <citation type="submission" date="2010-05" db="EMBL/GenBank/DDBJ databases">
        <title>The Genome Sequence of Thecamonas trahens ATCC 50062.</title>
        <authorList>
            <consortium name="The Broad Institute Genome Sequencing Platform"/>
            <person name="Russ C."/>
            <person name="Cuomo C."/>
            <person name="Shea T."/>
            <person name="Young S.K."/>
            <person name="Zeng Q."/>
            <person name="Koehrsen M."/>
            <person name="Haas B."/>
            <person name="Borodovsky M."/>
            <person name="Guigo R."/>
            <person name="Alvarado L."/>
            <person name="Berlin A."/>
            <person name="Bochicchio J."/>
            <person name="Borenstein D."/>
            <person name="Chapman S."/>
            <person name="Chen Z."/>
            <person name="Freedman E."/>
            <person name="Gellesch M."/>
            <person name="Goldberg J."/>
            <person name="Griggs A."/>
            <person name="Gujja S."/>
            <person name="Heilman E."/>
            <person name="Heiman D."/>
            <person name="Hepburn T."/>
            <person name="Howarth C."/>
            <person name="Jen D."/>
            <person name="Larson L."/>
            <person name="Mehta T."/>
            <person name="Park D."/>
            <person name="Pearson M."/>
            <person name="Roberts A."/>
            <person name="Saif S."/>
            <person name="Shenoy N."/>
            <person name="Sisk P."/>
            <person name="Stolte C."/>
            <person name="Sykes S."/>
            <person name="Thomson T."/>
            <person name="Walk T."/>
            <person name="White J."/>
            <person name="Yandava C."/>
            <person name="Burger G."/>
            <person name="Gray M.W."/>
            <person name="Holland P.W.H."/>
            <person name="King N."/>
            <person name="Lang F.B.F."/>
            <person name="Roger A.J."/>
            <person name="Ruiz-Trillo I."/>
            <person name="Lander E."/>
            <person name="Nusbaum C."/>
        </authorList>
    </citation>
    <scope>NUCLEOTIDE SEQUENCE [LARGE SCALE GENOMIC DNA]</scope>
    <source>
        <strain evidence="14 15">ATCC 50062</strain>
    </source>
</reference>
<dbReference type="InterPro" id="IPR015943">
    <property type="entry name" value="WD40/YVTN_repeat-like_dom_sf"/>
</dbReference>
<evidence type="ECO:0000256" key="9">
    <source>
        <dbReference type="ARBA" id="ARBA00023175"/>
    </source>
</evidence>
<feature type="repeat" description="WD" evidence="12">
    <location>
        <begin position="409"/>
        <end position="442"/>
    </location>
</feature>
<proteinExistence type="inferred from homology"/>
<protein>
    <submittedName>
        <fullName evidence="14">Axonemal outer arm dynein intermediate chain 1</fullName>
    </submittedName>
</protein>
<dbReference type="GO" id="GO:0036158">
    <property type="term" value="P:outer dynein arm assembly"/>
    <property type="evidence" value="ECO:0007669"/>
    <property type="project" value="TreeGrafter"/>
</dbReference>
<organism evidence="14 15">
    <name type="scientific">Thecamonas trahens ATCC 50062</name>
    <dbReference type="NCBI Taxonomy" id="461836"/>
    <lineage>
        <taxon>Eukaryota</taxon>
        <taxon>Apusozoa</taxon>
        <taxon>Apusomonadida</taxon>
        <taxon>Apusomonadidae</taxon>
        <taxon>Thecamonas</taxon>
    </lineage>
</organism>
<keyword evidence="9" id="KW-0505">Motor protein</keyword>
<name>A0A0L0DT49_THETB</name>
<dbReference type="Gene3D" id="2.130.10.10">
    <property type="entry name" value="YVTN repeat-like/Quinoprotein amine dehydrogenase"/>
    <property type="match status" value="2"/>
</dbReference>
<dbReference type="PANTHER" id="PTHR12442">
    <property type="entry name" value="DYNEIN INTERMEDIATE CHAIN"/>
    <property type="match status" value="1"/>
</dbReference>
<dbReference type="STRING" id="461836.A0A0L0DT49"/>
<evidence type="ECO:0000256" key="6">
    <source>
        <dbReference type="ARBA" id="ARBA00022737"/>
    </source>
</evidence>
<evidence type="ECO:0000256" key="7">
    <source>
        <dbReference type="ARBA" id="ARBA00023017"/>
    </source>
</evidence>